<evidence type="ECO:0000313" key="3">
    <source>
        <dbReference type="Proteomes" id="UP000290289"/>
    </source>
</evidence>
<dbReference type="EMBL" id="RDQH01000332">
    <property type="protein sequence ID" value="RXH96730.1"/>
    <property type="molecule type" value="Genomic_DNA"/>
</dbReference>
<reference evidence="2 3" key="1">
    <citation type="submission" date="2018-10" db="EMBL/GenBank/DDBJ databases">
        <title>A high-quality apple genome assembly.</title>
        <authorList>
            <person name="Hu J."/>
        </authorList>
    </citation>
    <scope>NUCLEOTIDE SEQUENCE [LARGE SCALE GENOMIC DNA]</scope>
    <source>
        <strain evidence="3">cv. HFTH1</strain>
        <tissue evidence="2">Young leaf</tissue>
    </source>
</reference>
<dbReference type="AlphaFoldDB" id="A0A498JMF8"/>
<accession>A0A498JMF8</accession>
<comment type="caution">
    <text evidence="2">The sequence shown here is derived from an EMBL/GenBank/DDBJ whole genome shotgun (WGS) entry which is preliminary data.</text>
</comment>
<sequence>MNSNFGSSSDSNWGFSSNSKLEERWAQMRREDKESDEEDEARRNTQYMAAIAVVMVCQPIEEQSQWGDSVTGHSYKPQNRMMTLANLMNNYFNPNLVYTEEDFQCRFL</sequence>
<name>A0A498JMF8_MALDO</name>
<protein>
    <submittedName>
        <fullName evidence="2">Uncharacterized protein</fullName>
    </submittedName>
</protein>
<keyword evidence="3" id="KW-1185">Reference proteome</keyword>
<dbReference type="Proteomes" id="UP000290289">
    <property type="component" value="Chromosome 6"/>
</dbReference>
<proteinExistence type="predicted"/>
<feature type="region of interest" description="Disordered" evidence="1">
    <location>
        <begin position="24"/>
        <end position="43"/>
    </location>
</feature>
<feature type="compositionally biased region" description="Basic and acidic residues" evidence="1">
    <location>
        <begin position="24"/>
        <end position="33"/>
    </location>
</feature>
<evidence type="ECO:0000256" key="1">
    <source>
        <dbReference type="SAM" id="MobiDB-lite"/>
    </source>
</evidence>
<evidence type="ECO:0000313" key="2">
    <source>
        <dbReference type="EMBL" id="RXH96730.1"/>
    </source>
</evidence>
<gene>
    <name evidence="2" type="ORF">DVH24_009572</name>
</gene>
<organism evidence="2 3">
    <name type="scientific">Malus domestica</name>
    <name type="common">Apple</name>
    <name type="synonym">Pyrus malus</name>
    <dbReference type="NCBI Taxonomy" id="3750"/>
    <lineage>
        <taxon>Eukaryota</taxon>
        <taxon>Viridiplantae</taxon>
        <taxon>Streptophyta</taxon>
        <taxon>Embryophyta</taxon>
        <taxon>Tracheophyta</taxon>
        <taxon>Spermatophyta</taxon>
        <taxon>Magnoliopsida</taxon>
        <taxon>eudicotyledons</taxon>
        <taxon>Gunneridae</taxon>
        <taxon>Pentapetalae</taxon>
        <taxon>rosids</taxon>
        <taxon>fabids</taxon>
        <taxon>Rosales</taxon>
        <taxon>Rosaceae</taxon>
        <taxon>Amygdaloideae</taxon>
        <taxon>Maleae</taxon>
        <taxon>Malus</taxon>
    </lineage>
</organism>